<keyword evidence="6 10" id="KW-0694">RNA-binding</keyword>
<evidence type="ECO:0000256" key="8">
    <source>
        <dbReference type="ARBA" id="ARBA00029784"/>
    </source>
</evidence>
<protein>
    <recommendedName>
        <fullName evidence="2 10">Exportin-T</fullName>
    </recommendedName>
    <alternativeName>
        <fullName evidence="8 10">Exportin(tRNA)</fullName>
    </alternativeName>
    <alternativeName>
        <fullName evidence="9 10">tRNA exportin</fullName>
    </alternativeName>
</protein>
<evidence type="ECO:0000259" key="13">
    <source>
        <dbReference type="Pfam" id="PF19282"/>
    </source>
</evidence>
<dbReference type="GO" id="GO:0016363">
    <property type="term" value="C:nuclear matrix"/>
    <property type="evidence" value="ECO:0007669"/>
    <property type="project" value="TreeGrafter"/>
</dbReference>
<accession>A0AAN8C3W2</accession>
<dbReference type="Proteomes" id="UP001331515">
    <property type="component" value="Unassembled WGS sequence"/>
</dbReference>
<organism evidence="14 15">
    <name type="scientific">Champsocephalus gunnari</name>
    <name type="common">Mackerel icefish</name>
    <dbReference type="NCBI Taxonomy" id="52237"/>
    <lineage>
        <taxon>Eukaryota</taxon>
        <taxon>Metazoa</taxon>
        <taxon>Chordata</taxon>
        <taxon>Craniata</taxon>
        <taxon>Vertebrata</taxon>
        <taxon>Euteleostomi</taxon>
        <taxon>Actinopterygii</taxon>
        <taxon>Neopterygii</taxon>
        <taxon>Teleostei</taxon>
        <taxon>Neoteleostei</taxon>
        <taxon>Acanthomorphata</taxon>
        <taxon>Eupercaria</taxon>
        <taxon>Perciformes</taxon>
        <taxon>Notothenioidei</taxon>
        <taxon>Channichthyidae</taxon>
        <taxon>Champsocephalus</taxon>
    </lineage>
</organism>
<dbReference type="InterPro" id="IPR040017">
    <property type="entry name" value="XPOT"/>
</dbReference>
<evidence type="ECO:0000313" key="14">
    <source>
        <dbReference type="EMBL" id="KAK5896345.1"/>
    </source>
</evidence>
<dbReference type="Gene3D" id="1.25.10.10">
    <property type="entry name" value="Leucine-rich Repeat Variant"/>
    <property type="match status" value="1"/>
</dbReference>
<dbReference type="InterPro" id="IPR045546">
    <property type="entry name" value="Exportin-T_C"/>
</dbReference>
<sequence length="1021" mass="115468">MACQSVCVIMDEQALLGLNPNADARYRHRAMAYFEQLKESQDGWEVCAEALVKGIYNDDHVKFFCFQVLEHQIRFRHAGLSAAQQQLIRETLMQWLQIQLVNAEPEKPFIRNKAAQVFALTFVMEYLALWPKFFFDILTLVGLNPRGVDVYLRTLMAIDGEVVDRDILHLPDEICRNSLIKDQMRERCIPTLVESWFQILQTYQQSHPEITCQCLEVVGAFVSWIDLNLIANDRFVNLLLSQMSVMELREEACDCLFEIINKGMDPADKIKLVESLCRVLQAAGFFNVEQEEDVDFLAKFSRLVNGMGQSLVLSWSKLSKSGNVKDAAEALRALESKVPLLLRLLVHEDDDISANIVGFCYEYLHVLKQLPQLADQQKANLEAVLLAVMKKLTYDDEYNFENEGEDEAMFVEYRKQLKMLLDRLAQVSPELLLEAVRRVFNNTMQGWQTASFMEVEVAVRLLYMLGEALPASHGAHFSGDAAKTSVLQDMMRTLVSCGVSSFQHSSVSLEFFETVSRYDKFFLVEPQHIPIVLMAFLDQRGLRHGSPKVRSRVAYLFSRFIKTLHKHMHAFIEDVLTRIQDLLELNPPENGFPVLLTSDDQLFMFEAAGVLIVHGESPMERKTAMMTSLLQPLMDAFNVLLNKLSLERDEEKQNAIGDCLSHAVGFASRTSKAFSNKQTVKLSGCSEVYRGCLQTFLPALSVPLQRGSLRSAVRSFLHRMIICMEEEVLPFIPAASQHMLKGCEAKDLQEFIPLISQITAKFKAQVSPFLQQVFMPLVLSIFEVLGRPAEENDQAAALEKQMLRRSYFTFIQTVAGSGMNEVMANQGAENIERVVFTIIQGAVDFPDPIAQKSCFIILSKLVELWARNPHRVYPLLEDQDHNLDQDQDHTLAQNQDHTLAQNQDHTLAQNQDHTLAQSQQKHGGQTGREELQDEPDFRGTLVTALSSEAGLNPSLWIDLHVRGGDATTEGLPSASNDSTKYTSLRVSSELLVRRDSSSGAVEEKPSDAECQTRHSLSLKEV</sequence>
<reference evidence="14 15" key="1">
    <citation type="journal article" date="2023" name="Mol. Biol. Evol.">
        <title>Genomics of Secondarily Temperate Adaptation in the Only Non-Antarctic Icefish.</title>
        <authorList>
            <person name="Rivera-Colon A.G."/>
            <person name="Rayamajhi N."/>
            <person name="Minhas B.F."/>
            <person name="Madrigal G."/>
            <person name="Bilyk K.T."/>
            <person name="Yoon V."/>
            <person name="Hune M."/>
            <person name="Gregory S."/>
            <person name="Cheng C.H.C."/>
            <person name="Catchen J.M."/>
        </authorList>
    </citation>
    <scope>NUCLEOTIDE SEQUENCE [LARGE SCALE GENOMIC DNA]</scope>
    <source>
        <tissue evidence="14">White muscle</tissue>
    </source>
</reference>
<dbReference type="InterPro" id="IPR013598">
    <property type="entry name" value="Exportin-1/Importin-b-like"/>
</dbReference>
<dbReference type="SUPFAM" id="SSF48371">
    <property type="entry name" value="ARM repeat"/>
    <property type="match status" value="1"/>
</dbReference>
<dbReference type="GO" id="GO:0005643">
    <property type="term" value="C:nuclear pore"/>
    <property type="evidence" value="ECO:0007669"/>
    <property type="project" value="TreeGrafter"/>
</dbReference>
<dbReference type="GO" id="GO:0031267">
    <property type="term" value="F:small GTPase binding"/>
    <property type="evidence" value="ECO:0007669"/>
    <property type="project" value="InterPro"/>
</dbReference>
<evidence type="ECO:0000256" key="11">
    <source>
        <dbReference type="SAM" id="MobiDB-lite"/>
    </source>
</evidence>
<evidence type="ECO:0000256" key="9">
    <source>
        <dbReference type="ARBA" id="ARBA00032199"/>
    </source>
</evidence>
<evidence type="ECO:0000256" key="3">
    <source>
        <dbReference type="ARBA" id="ARBA00022448"/>
    </source>
</evidence>
<keyword evidence="7 10" id="KW-0539">Nucleus</keyword>
<evidence type="ECO:0000256" key="7">
    <source>
        <dbReference type="ARBA" id="ARBA00023242"/>
    </source>
</evidence>
<dbReference type="GO" id="GO:0000049">
    <property type="term" value="F:tRNA binding"/>
    <property type="evidence" value="ECO:0007669"/>
    <property type="project" value="UniProtKB-UniRule"/>
</dbReference>
<evidence type="ECO:0000256" key="4">
    <source>
        <dbReference type="ARBA" id="ARBA00022490"/>
    </source>
</evidence>
<comment type="caution">
    <text evidence="14">The sequence shown here is derived from an EMBL/GenBank/DDBJ whole genome shotgun (WGS) entry which is preliminary data.</text>
</comment>
<dbReference type="PANTHER" id="PTHR15952:SF11">
    <property type="entry name" value="EXPORTIN-T"/>
    <property type="match status" value="1"/>
</dbReference>
<feature type="compositionally biased region" description="Polar residues" evidence="11">
    <location>
        <begin position="913"/>
        <end position="923"/>
    </location>
</feature>
<dbReference type="AlphaFoldDB" id="A0AAN8C3W2"/>
<dbReference type="EMBL" id="JAURVH010001534">
    <property type="protein sequence ID" value="KAK5896345.1"/>
    <property type="molecule type" value="Genomic_DNA"/>
</dbReference>
<comment type="subcellular location">
    <subcellularLocation>
        <location evidence="1 10">Cytoplasm</location>
    </subcellularLocation>
    <subcellularLocation>
        <location evidence="10">Nucleus</location>
    </subcellularLocation>
    <text evidence="10">Shuttles between the nucleus and the cytoplasm.</text>
</comment>
<evidence type="ECO:0000256" key="2">
    <source>
        <dbReference type="ARBA" id="ARBA00018928"/>
    </source>
</evidence>
<dbReference type="Pfam" id="PF08389">
    <property type="entry name" value="Xpo1"/>
    <property type="match status" value="1"/>
</dbReference>
<keyword evidence="4 10" id="KW-0963">Cytoplasm</keyword>
<dbReference type="InterPro" id="IPR011989">
    <property type="entry name" value="ARM-like"/>
</dbReference>
<feature type="domain" description="Exportin-1/Importin-beta-like" evidence="12">
    <location>
        <begin position="108"/>
        <end position="256"/>
    </location>
</feature>
<dbReference type="PANTHER" id="PTHR15952">
    <property type="entry name" value="EXPORTIN-T/LOS1"/>
    <property type="match status" value="1"/>
</dbReference>
<evidence type="ECO:0000256" key="1">
    <source>
        <dbReference type="ARBA" id="ARBA00004496"/>
    </source>
</evidence>
<evidence type="ECO:0000259" key="12">
    <source>
        <dbReference type="Pfam" id="PF08389"/>
    </source>
</evidence>
<evidence type="ECO:0000256" key="6">
    <source>
        <dbReference type="ARBA" id="ARBA00022884"/>
    </source>
</evidence>
<keyword evidence="5 10" id="KW-0820">tRNA-binding</keyword>
<dbReference type="InterPro" id="IPR016024">
    <property type="entry name" value="ARM-type_fold"/>
</dbReference>
<comment type="similarity">
    <text evidence="10">Belongs to the exportin family.</text>
</comment>
<keyword evidence="3 10" id="KW-0813">Transport</keyword>
<gene>
    <name evidence="14" type="ORF">CgunFtcFv8_009957</name>
</gene>
<dbReference type="Pfam" id="PF19282">
    <property type="entry name" value="Exportin-T"/>
    <property type="match status" value="1"/>
</dbReference>
<evidence type="ECO:0000313" key="15">
    <source>
        <dbReference type="Proteomes" id="UP001331515"/>
    </source>
</evidence>
<evidence type="ECO:0000256" key="10">
    <source>
        <dbReference type="RuleBase" id="RU366037"/>
    </source>
</evidence>
<feature type="region of interest" description="Disordered" evidence="11">
    <location>
        <begin position="913"/>
        <end position="934"/>
    </location>
</feature>
<evidence type="ECO:0000256" key="5">
    <source>
        <dbReference type="ARBA" id="ARBA00022555"/>
    </source>
</evidence>
<keyword evidence="15" id="KW-1185">Reference proteome</keyword>
<proteinExistence type="inferred from homology"/>
<feature type="domain" description="Exportin-T C-terminal" evidence="13">
    <location>
        <begin position="328"/>
        <end position="871"/>
    </location>
</feature>
<name>A0AAN8C3W2_CHAGU</name>
<feature type="region of interest" description="Disordered" evidence="11">
    <location>
        <begin position="991"/>
        <end position="1021"/>
    </location>
</feature>
<dbReference type="FunFam" id="1.25.10.10:FF:000105">
    <property type="entry name" value="Exportin for tRNA"/>
    <property type="match status" value="1"/>
</dbReference>
<comment type="function">
    <text evidence="10">tRNA nucleus export receptor which facilitates tRNA translocation across the nuclear pore complex.</text>
</comment>
<dbReference type="GO" id="GO:0071528">
    <property type="term" value="P:tRNA re-export from nucleus"/>
    <property type="evidence" value="ECO:0007669"/>
    <property type="project" value="UniProtKB-UniRule"/>
</dbReference>
<dbReference type="GO" id="GO:0005737">
    <property type="term" value="C:cytoplasm"/>
    <property type="evidence" value="ECO:0007669"/>
    <property type="project" value="UniProtKB-SubCell"/>
</dbReference>